<evidence type="ECO:0000313" key="1">
    <source>
        <dbReference type="EMBL" id="GLW75088.1"/>
    </source>
</evidence>
<reference evidence="1" key="1">
    <citation type="submission" date="2023-02" db="EMBL/GenBank/DDBJ databases">
        <title>Kitasatospora phosalacinea NBRC 14627.</title>
        <authorList>
            <person name="Ichikawa N."/>
            <person name="Sato H."/>
            <person name="Tonouchi N."/>
        </authorList>
    </citation>
    <scope>NUCLEOTIDE SEQUENCE</scope>
    <source>
        <strain evidence="1">NBRC 14627</strain>
    </source>
</reference>
<name>A0A9W6QHM0_9ACTN</name>
<evidence type="ECO:0000313" key="2">
    <source>
        <dbReference type="Proteomes" id="UP001165041"/>
    </source>
</evidence>
<dbReference type="Proteomes" id="UP001165041">
    <property type="component" value="Unassembled WGS sequence"/>
</dbReference>
<proteinExistence type="predicted"/>
<gene>
    <name evidence="1" type="ORF">Kpho02_73850</name>
</gene>
<organism evidence="1 2">
    <name type="scientific">Kitasatospora phosalacinea</name>
    <dbReference type="NCBI Taxonomy" id="2065"/>
    <lineage>
        <taxon>Bacteria</taxon>
        <taxon>Bacillati</taxon>
        <taxon>Actinomycetota</taxon>
        <taxon>Actinomycetes</taxon>
        <taxon>Kitasatosporales</taxon>
        <taxon>Streptomycetaceae</taxon>
        <taxon>Kitasatospora</taxon>
    </lineage>
</organism>
<dbReference type="EMBL" id="BSSA01000045">
    <property type="protein sequence ID" value="GLW75088.1"/>
    <property type="molecule type" value="Genomic_DNA"/>
</dbReference>
<protein>
    <submittedName>
        <fullName evidence="1">Uncharacterized protein</fullName>
    </submittedName>
</protein>
<accession>A0A9W6QHM0</accession>
<sequence length="74" mass="7851">MPSPRTRTCRTGGWWNCSGAEEAQTSDRAAADCRAGPERPVVDRGRPAESVVRGNVPAEGGVSGWAVRPWSRAG</sequence>
<dbReference type="AlphaFoldDB" id="A0A9W6QHM0"/>
<comment type="caution">
    <text evidence="1">The sequence shown here is derived from an EMBL/GenBank/DDBJ whole genome shotgun (WGS) entry which is preliminary data.</text>
</comment>